<gene>
    <name evidence="1" type="ORF">ABLV49_14320</name>
</gene>
<dbReference type="AlphaFoldDB" id="A0AAU7LPX8"/>
<name>A0AAU7LPX8_9BURK</name>
<protein>
    <submittedName>
        <fullName evidence="1">Uncharacterized protein</fullName>
    </submittedName>
</protein>
<proteinExistence type="predicted"/>
<sequence>MSTSFDSIKRGLLEAVEHAEGRAPQTRVHRPRPVDVKALRSKVGMT</sequence>
<accession>A0AAU7LPX8</accession>
<dbReference type="EMBL" id="CP157675">
    <property type="protein sequence ID" value="XBP69073.1"/>
    <property type="molecule type" value="Genomic_DNA"/>
</dbReference>
<dbReference type="RefSeq" id="WP_349277398.1">
    <property type="nucleotide sequence ID" value="NZ_CBCSCU010000024.1"/>
</dbReference>
<organism evidence="1">
    <name type="scientific">Polaromonas hydrogenivorans</name>
    <dbReference type="NCBI Taxonomy" id="335476"/>
    <lineage>
        <taxon>Bacteria</taxon>
        <taxon>Pseudomonadati</taxon>
        <taxon>Pseudomonadota</taxon>
        <taxon>Betaproteobacteria</taxon>
        <taxon>Burkholderiales</taxon>
        <taxon>Comamonadaceae</taxon>
        <taxon>Polaromonas</taxon>
    </lineage>
</organism>
<reference evidence="1" key="1">
    <citation type="submission" date="2024-05" db="EMBL/GenBank/DDBJ databases">
        <authorList>
            <person name="Bunk B."/>
            <person name="Swiderski J."/>
            <person name="Sproer C."/>
            <person name="Thiel V."/>
        </authorList>
    </citation>
    <scope>NUCLEOTIDE SEQUENCE</scope>
    <source>
        <strain evidence="1">DSM 17735</strain>
    </source>
</reference>
<evidence type="ECO:0000313" key="1">
    <source>
        <dbReference type="EMBL" id="XBP69073.1"/>
    </source>
</evidence>